<evidence type="ECO:0000256" key="8">
    <source>
        <dbReference type="ARBA" id="ARBA00022786"/>
    </source>
</evidence>
<dbReference type="PROSITE" id="PS50089">
    <property type="entry name" value="ZF_RING_2"/>
    <property type="match status" value="1"/>
</dbReference>
<protein>
    <recommendedName>
        <fullName evidence="4">RING-type E3 ubiquitin transferase</fullName>
        <ecNumber evidence="4">2.3.2.27</ecNumber>
    </recommendedName>
</protein>
<feature type="region of interest" description="Disordered" evidence="12">
    <location>
        <begin position="103"/>
        <end position="123"/>
    </location>
</feature>
<comment type="catalytic activity">
    <reaction evidence="1">
        <text>S-ubiquitinyl-[E2 ubiquitin-conjugating enzyme]-L-cysteine + [acceptor protein]-L-lysine = [E2 ubiquitin-conjugating enzyme]-L-cysteine + N(6)-ubiquitinyl-[acceptor protein]-L-lysine.</text>
        <dbReference type="EC" id="2.3.2.27"/>
    </reaction>
</comment>
<evidence type="ECO:0000256" key="12">
    <source>
        <dbReference type="SAM" id="MobiDB-lite"/>
    </source>
</evidence>
<evidence type="ECO:0000256" key="11">
    <source>
        <dbReference type="PROSITE-ProRule" id="PRU00175"/>
    </source>
</evidence>
<evidence type="ECO:0000256" key="5">
    <source>
        <dbReference type="ARBA" id="ARBA00022679"/>
    </source>
</evidence>
<feature type="region of interest" description="Disordered" evidence="12">
    <location>
        <begin position="1"/>
        <end position="40"/>
    </location>
</feature>
<dbReference type="FunFam" id="3.30.40.10:FF:000062">
    <property type="entry name" value="E3 ubiquitin-protein ligase RNF185"/>
    <property type="match status" value="1"/>
</dbReference>
<organism evidence="15 16">
    <name type="scientific">Calicophoron daubneyi</name>
    <name type="common">Rumen fluke</name>
    <name type="synonym">Paramphistomum daubneyi</name>
    <dbReference type="NCBI Taxonomy" id="300641"/>
    <lineage>
        <taxon>Eukaryota</taxon>
        <taxon>Metazoa</taxon>
        <taxon>Spiralia</taxon>
        <taxon>Lophotrochozoa</taxon>
        <taxon>Platyhelminthes</taxon>
        <taxon>Trematoda</taxon>
        <taxon>Digenea</taxon>
        <taxon>Plagiorchiida</taxon>
        <taxon>Pronocephalata</taxon>
        <taxon>Paramphistomoidea</taxon>
        <taxon>Paramphistomidae</taxon>
        <taxon>Calicophoron</taxon>
    </lineage>
</organism>
<keyword evidence="13" id="KW-0812">Transmembrane</keyword>
<evidence type="ECO:0000256" key="7">
    <source>
        <dbReference type="ARBA" id="ARBA00022771"/>
    </source>
</evidence>
<dbReference type="SMART" id="SM00184">
    <property type="entry name" value="RING"/>
    <property type="match status" value="1"/>
</dbReference>
<comment type="caution">
    <text evidence="15">The sequence shown here is derived from an EMBL/GenBank/DDBJ whole genome shotgun (WGS) entry which is preliminary data.</text>
</comment>
<keyword evidence="8" id="KW-0833">Ubl conjugation pathway</keyword>
<proteinExistence type="predicted"/>
<evidence type="ECO:0000259" key="14">
    <source>
        <dbReference type="PROSITE" id="PS50089"/>
    </source>
</evidence>
<dbReference type="GO" id="GO:0008270">
    <property type="term" value="F:zinc ion binding"/>
    <property type="evidence" value="ECO:0007669"/>
    <property type="project" value="UniProtKB-KW"/>
</dbReference>
<feature type="transmembrane region" description="Helical" evidence="13">
    <location>
        <begin position="191"/>
        <end position="209"/>
    </location>
</feature>
<dbReference type="InterPro" id="IPR045103">
    <property type="entry name" value="RNF5/RNF185-like"/>
</dbReference>
<evidence type="ECO:0000313" key="15">
    <source>
        <dbReference type="EMBL" id="CAL5130067.1"/>
    </source>
</evidence>
<dbReference type="InterPro" id="IPR013083">
    <property type="entry name" value="Znf_RING/FYVE/PHD"/>
</dbReference>
<dbReference type="EC" id="2.3.2.27" evidence="4"/>
<gene>
    <name evidence="15" type="ORF">CDAUBV1_LOCUS1508</name>
</gene>
<evidence type="ECO:0000313" key="16">
    <source>
        <dbReference type="Proteomes" id="UP001497525"/>
    </source>
</evidence>
<dbReference type="GO" id="GO:0006511">
    <property type="term" value="P:ubiquitin-dependent protein catabolic process"/>
    <property type="evidence" value="ECO:0007669"/>
    <property type="project" value="InterPro"/>
</dbReference>
<comment type="subcellular location">
    <subcellularLocation>
        <location evidence="2">Endomembrane system</location>
    </subcellularLocation>
</comment>
<evidence type="ECO:0000256" key="2">
    <source>
        <dbReference type="ARBA" id="ARBA00004308"/>
    </source>
</evidence>
<evidence type="ECO:0000256" key="13">
    <source>
        <dbReference type="SAM" id="Phobius"/>
    </source>
</evidence>
<comment type="pathway">
    <text evidence="3">Protein modification; protein ubiquitination.</text>
</comment>
<evidence type="ECO:0000256" key="4">
    <source>
        <dbReference type="ARBA" id="ARBA00012483"/>
    </source>
</evidence>
<dbReference type="GO" id="GO:0005783">
    <property type="term" value="C:endoplasmic reticulum"/>
    <property type="evidence" value="ECO:0007669"/>
    <property type="project" value="InterPro"/>
</dbReference>
<feature type="compositionally biased region" description="Polar residues" evidence="12">
    <location>
        <begin position="1"/>
        <end position="12"/>
    </location>
</feature>
<name>A0AAV2T1T7_CALDB</name>
<feature type="compositionally biased region" description="Basic and acidic residues" evidence="12">
    <location>
        <begin position="13"/>
        <end position="25"/>
    </location>
</feature>
<keyword evidence="7 11" id="KW-0863">Zinc-finger</keyword>
<dbReference type="Pfam" id="PF13920">
    <property type="entry name" value="zf-C3HC4_3"/>
    <property type="match status" value="1"/>
</dbReference>
<keyword evidence="6" id="KW-0479">Metal-binding</keyword>
<dbReference type="Proteomes" id="UP001497525">
    <property type="component" value="Unassembled WGS sequence"/>
</dbReference>
<dbReference type="PANTHER" id="PTHR12313">
    <property type="entry name" value="E3 UBIQUITIN-PROTEIN LIGASE RNF5-RELATED"/>
    <property type="match status" value="1"/>
</dbReference>
<keyword evidence="9" id="KW-0862">Zinc</keyword>
<keyword evidence="10 13" id="KW-0472">Membrane</keyword>
<accession>A0AAV2T1T7</accession>
<feature type="domain" description="RING-type" evidence="14">
    <location>
        <begin position="43"/>
        <end position="84"/>
    </location>
</feature>
<dbReference type="AlphaFoldDB" id="A0AAV2T1T7"/>
<dbReference type="SUPFAM" id="SSF57850">
    <property type="entry name" value="RING/U-box"/>
    <property type="match status" value="1"/>
</dbReference>
<dbReference type="Gene3D" id="3.30.40.10">
    <property type="entry name" value="Zinc/RING finger domain, C3HC4 (zinc finger)"/>
    <property type="match status" value="1"/>
</dbReference>
<keyword evidence="13" id="KW-1133">Transmembrane helix</keyword>
<reference evidence="15" key="1">
    <citation type="submission" date="2024-06" db="EMBL/GenBank/DDBJ databases">
        <authorList>
            <person name="Liu X."/>
            <person name="Lenzi L."/>
            <person name="Haldenby T S."/>
            <person name="Uol C."/>
        </authorList>
    </citation>
    <scope>NUCLEOTIDE SEQUENCE</scope>
</reference>
<evidence type="ECO:0000256" key="10">
    <source>
        <dbReference type="ARBA" id="ARBA00023136"/>
    </source>
</evidence>
<keyword evidence="5" id="KW-0808">Transferase</keyword>
<dbReference type="PROSITE" id="PS00518">
    <property type="entry name" value="ZF_RING_1"/>
    <property type="match status" value="1"/>
</dbReference>
<evidence type="ECO:0000256" key="6">
    <source>
        <dbReference type="ARBA" id="ARBA00022723"/>
    </source>
</evidence>
<dbReference type="InterPro" id="IPR001841">
    <property type="entry name" value="Znf_RING"/>
</dbReference>
<dbReference type="EMBL" id="CAXLJL010000057">
    <property type="protein sequence ID" value="CAL5130067.1"/>
    <property type="molecule type" value="Genomic_DNA"/>
</dbReference>
<evidence type="ECO:0000256" key="3">
    <source>
        <dbReference type="ARBA" id="ARBA00004906"/>
    </source>
</evidence>
<dbReference type="GO" id="GO:0061630">
    <property type="term" value="F:ubiquitin protein ligase activity"/>
    <property type="evidence" value="ECO:0007669"/>
    <property type="project" value="UniProtKB-EC"/>
</dbReference>
<dbReference type="InterPro" id="IPR017907">
    <property type="entry name" value="Znf_RING_CS"/>
</dbReference>
<evidence type="ECO:0000256" key="1">
    <source>
        <dbReference type="ARBA" id="ARBA00000900"/>
    </source>
</evidence>
<sequence>MASPSPSTSKRASASDRDGVKKADPDSTDESSKPSSTSGSFECNICLDQAKDAVVSMCGHLFCWPCLHRWMETSESHMVCPVCKAAISRDKVIPLYGRGADYTRDPRNKIPPRPAGHRVEPEPNNGGLGGVFSGLFGNNDGGSNFRMSVGIGAFPFGLLTTVFNVGGGTNSSNGQGRSGSADTPWSGDAEAISKLCLFIAVFFLIWLLLA</sequence>
<evidence type="ECO:0000256" key="9">
    <source>
        <dbReference type="ARBA" id="ARBA00022833"/>
    </source>
</evidence>